<dbReference type="Proteomes" id="UP000095287">
    <property type="component" value="Unplaced"/>
</dbReference>
<reference evidence="3" key="1">
    <citation type="submission" date="2016-11" db="UniProtKB">
        <authorList>
            <consortium name="WormBaseParasite"/>
        </authorList>
    </citation>
    <scope>IDENTIFICATION</scope>
</reference>
<dbReference type="AlphaFoldDB" id="A0A1I8AMA1"/>
<proteinExistence type="predicted"/>
<feature type="compositionally biased region" description="Polar residues" evidence="1">
    <location>
        <begin position="25"/>
        <end position="35"/>
    </location>
</feature>
<dbReference type="WBParaSite" id="L893_g6893.t1">
    <property type="protein sequence ID" value="L893_g6893.t1"/>
    <property type="gene ID" value="L893_g6893"/>
</dbReference>
<evidence type="ECO:0000313" key="3">
    <source>
        <dbReference type="WBParaSite" id="L893_g6893.t1"/>
    </source>
</evidence>
<evidence type="ECO:0000313" key="2">
    <source>
        <dbReference type="Proteomes" id="UP000095287"/>
    </source>
</evidence>
<evidence type="ECO:0000256" key="1">
    <source>
        <dbReference type="SAM" id="MobiDB-lite"/>
    </source>
</evidence>
<organism evidence="2 3">
    <name type="scientific">Steinernema glaseri</name>
    <dbReference type="NCBI Taxonomy" id="37863"/>
    <lineage>
        <taxon>Eukaryota</taxon>
        <taxon>Metazoa</taxon>
        <taxon>Ecdysozoa</taxon>
        <taxon>Nematoda</taxon>
        <taxon>Chromadorea</taxon>
        <taxon>Rhabditida</taxon>
        <taxon>Tylenchina</taxon>
        <taxon>Panagrolaimomorpha</taxon>
        <taxon>Strongyloidoidea</taxon>
        <taxon>Steinernematidae</taxon>
        <taxon>Steinernema</taxon>
    </lineage>
</organism>
<accession>A0A1I8AMA1</accession>
<feature type="region of interest" description="Disordered" evidence="1">
    <location>
        <begin position="1"/>
        <end position="35"/>
    </location>
</feature>
<protein>
    <submittedName>
        <fullName evidence="3">5-formyltetrahydrofolate cyclo-ligase</fullName>
    </submittedName>
</protein>
<keyword evidence="2" id="KW-1185">Reference proteome</keyword>
<name>A0A1I8AMA1_9BILA</name>
<sequence length="90" mass="10132">MLAQTGWHKDEVKRAACSAPRSDHNPTSTMMDNSRTYTGSMYGGYGDLLRLFHAQNRREKRLGVVCVHVALSTVIDCRDLSKFPAQTFAR</sequence>